<evidence type="ECO:0000313" key="2">
    <source>
        <dbReference type="Proteomes" id="UP000001055"/>
    </source>
</evidence>
<sequence length="149" mass="16473">MPGDGLPPSALGKVVDSTATSYFVNKMATNALADRLAKRRPGHRVCPPPQGRVLSFSTKRSLKRTMILVPGFNNFPPTAVGSSMTRASALVTLWTSLKQICLINSLPMYGRRNLFAYLVKHARVLSQMRHEPKGQLVQVSYYADVDLAW</sequence>
<reference evidence="2" key="1">
    <citation type="journal article" date="2007" name="Plant Cell">
        <title>Dothideomycete-plant interactions illuminated by genome sequencing and EST analysis of the wheat pathogen Stagonospora nodorum.</title>
        <authorList>
            <person name="Hane J.K."/>
            <person name="Lowe R.G."/>
            <person name="Solomon P.S."/>
            <person name="Tan K.C."/>
            <person name="Schoch C.L."/>
            <person name="Spatafora J.W."/>
            <person name="Crous P.W."/>
            <person name="Kodira C."/>
            <person name="Birren B.W."/>
            <person name="Galagan J.E."/>
            <person name="Torriani S.F."/>
            <person name="McDonald B.A."/>
            <person name="Oliver R.P."/>
        </authorList>
    </citation>
    <scope>NUCLEOTIDE SEQUENCE [LARGE SCALE GENOMIC DNA]</scope>
    <source>
        <strain evidence="2">SN15 / ATCC MYA-4574 / FGSC 10173</strain>
    </source>
</reference>
<dbReference type="RefSeq" id="XP_001805949.1">
    <property type="nucleotide sequence ID" value="XM_001805897.1"/>
</dbReference>
<proteinExistence type="predicted"/>
<organism evidence="1 2">
    <name type="scientific">Phaeosphaeria nodorum (strain SN15 / ATCC MYA-4574 / FGSC 10173)</name>
    <name type="common">Glume blotch fungus</name>
    <name type="synonym">Parastagonospora nodorum</name>
    <dbReference type="NCBI Taxonomy" id="321614"/>
    <lineage>
        <taxon>Eukaryota</taxon>
        <taxon>Fungi</taxon>
        <taxon>Dikarya</taxon>
        <taxon>Ascomycota</taxon>
        <taxon>Pezizomycotina</taxon>
        <taxon>Dothideomycetes</taxon>
        <taxon>Pleosporomycetidae</taxon>
        <taxon>Pleosporales</taxon>
        <taxon>Pleosporineae</taxon>
        <taxon>Phaeosphaeriaceae</taxon>
        <taxon>Parastagonospora</taxon>
    </lineage>
</organism>
<dbReference type="GeneID" id="5982879"/>
<protein>
    <submittedName>
        <fullName evidence="1">Uncharacterized protein</fullName>
    </submittedName>
</protein>
<dbReference type="AlphaFoldDB" id="Q0TXQ3"/>
<dbReference type="KEGG" id="pno:SNOG_15811"/>
<dbReference type="InParanoid" id="Q0TXQ3"/>
<dbReference type="Proteomes" id="UP000001055">
    <property type="component" value="Unassembled WGS sequence"/>
</dbReference>
<name>Q0TXQ3_PHANO</name>
<gene>
    <name evidence="1" type="ORF">SNOG_15811</name>
</gene>
<evidence type="ECO:0000313" key="1">
    <source>
        <dbReference type="EMBL" id="EAT76906.1"/>
    </source>
</evidence>
<accession>Q0TXQ3</accession>
<dbReference type="EMBL" id="CH445364">
    <property type="protein sequence ID" value="EAT76906.1"/>
    <property type="molecule type" value="Genomic_DNA"/>
</dbReference>